<dbReference type="SMART" id="SM00409">
    <property type="entry name" value="IG"/>
    <property type="match status" value="6"/>
</dbReference>
<dbReference type="InterPro" id="IPR003598">
    <property type="entry name" value="Ig_sub2"/>
</dbReference>
<reference evidence="12" key="1">
    <citation type="submission" date="2020-11" db="EMBL/GenBank/DDBJ databases">
        <authorList>
            <person name="Tran Van P."/>
        </authorList>
    </citation>
    <scope>NUCLEOTIDE SEQUENCE</scope>
</reference>
<feature type="domain" description="Ig-like" evidence="11">
    <location>
        <begin position="107"/>
        <end position="176"/>
    </location>
</feature>
<dbReference type="InterPro" id="IPR036179">
    <property type="entry name" value="Ig-like_dom_sf"/>
</dbReference>
<dbReference type="AlphaFoldDB" id="A0A7R9KSM8"/>
<evidence type="ECO:0000256" key="9">
    <source>
        <dbReference type="SAM" id="Phobius"/>
    </source>
</evidence>
<dbReference type="InterPro" id="IPR001245">
    <property type="entry name" value="Ser-Thr/Tyr_kinase_cat_dom"/>
</dbReference>
<dbReference type="PANTHER" id="PTHR24416:SF573">
    <property type="entry name" value="INACTIVE TYROSINE-PROTEIN KINASE 7"/>
    <property type="match status" value="1"/>
</dbReference>
<feature type="domain" description="Ig-like" evidence="11">
    <location>
        <begin position="467"/>
        <end position="550"/>
    </location>
</feature>
<dbReference type="SUPFAM" id="SSF56112">
    <property type="entry name" value="Protein kinase-like (PK-like)"/>
    <property type="match status" value="1"/>
</dbReference>
<dbReference type="GO" id="GO:0004714">
    <property type="term" value="F:transmembrane receptor protein tyrosine kinase activity"/>
    <property type="evidence" value="ECO:0007669"/>
    <property type="project" value="TreeGrafter"/>
</dbReference>
<keyword evidence="4 9" id="KW-0472">Membrane</keyword>
<accession>A0A7R9KSM8</accession>
<name>A0A7R9KSM8_9ACAR</name>
<dbReference type="InterPro" id="IPR013783">
    <property type="entry name" value="Ig-like_fold"/>
</dbReference>
<keyword evidence="7" id="KW-0393">Immunoglobulin domain</keyword>
<sequence length="967" mass="109030">MNPLIPEISRLSENVKVSQHLESESDSGNEIVLSCEVEGNPEPKIEFLHNSVKIQRTPHLSVRHKRLHISKQSVANNGIYSCRASNNAAKMDSTDNFELNIKADGIPHLQQISKYSTVKLNESIELQCIFTNAASIEWYAPNKDVPIVNTSRVTVFTNGSLLINRVEREDNGFYKCVDLEEFDANDLSSTFAPNLNLHIVPKNSPKVELYCMSPNGFPKPTLWWEDPNGDIVSDSGRVRVEENALIIDGPIKKSDAGKYHCVATNLAASMKKLYEIYVATPPTLTDPNSIIADEDGLAVMHCLYTASPHTSVKWIKNGKYLRNSISHSVLNNGSLIIKRAQIADSGHYLCEINSTGFQTIRSKAANLTIREKLKFFNIPTNKNLELSSKSKLICKAKGAPLLTVKWVKWTKDGQLKGLDWPNHILDTNGTLEFNLVKREDAGNYTCIATNSQGIINTSIEVLVTVKPKFTVEPKPQTIVEGFSALLDCRAEGNRAQSEPNPSIQWDKDNVLNGFDEQRFAIMPNGSLLINEYGCTAGNSGGFSRTEVTLTVKSGDTYNLNHLGVNSEENNNKMTRTVTITLGAAALYMFLVMALMIYCRFRRAKRKAMTNARNAQNGKTENNGDLELKDRAKAGDNPEQHRLLTDDKQKQMTNKIRNEGDVHSQTSSNHSSKRSKSPIEKLEIARHDLQKLCLLGHGEFGEVFLAKANINNNKTIENGQIVLVKALQSKDENIIFDYKREIEMFHKLNNERIVKLMGLCRDCEPFMFVLEYSDWGDLKQFLLATRPDDKSRRGPKPTPLTLPQMLGIGQQIAFAMEYLTNNRHVHKDLATRNCLITSKLDIKLSSTSLSKDTYSADYFNYQNRDLPIRWAPHEAVVEDEWSAKSDVYSFGVTIWEICFQAELPYSQLNDLNVIRLLEKNELKLEAPEAMPNMLRDLLIRCWSTSPKDRPTFTEIFHILNKAIHNIHK</sequence>
<dbReference type="Gene3D" id="3.30.200.20">
    <property type="entry name" value="Phosphorylase Kinase, domain 1"/>
    <property type="match status" value="1"/>
</dbReference>
<keyword evidence="3 9" id="KW-1133">Transmembrane helix</keyword>
<dbReference type="InterPro" id="IPR003599">
    <property type="entry name" value="Ig_sub"/>
</dbReference>
<feature type="compositionally biased region" description="Basic and acidic residues" evidence="8">
    <location>
        <begin position="625"/>
        <end position="661"/>
    </location>
</feature>
<feature type="domain" description="Ig-like" evidence="11">
    <location>
        <begin position="281"/>
        <end position="368"/>
    </location>
</feature>
<dbReference type="CDD" id="cd00096">
    <property type="entry name" value="Ig"/>
    <property type="match status" value="3"/>
</dbReference>
<dbReference type="InterPro" id="IPR011009">
    <property type="entry name" value="Kinase-like_dom_sf"/>
</dbReference>
<feature type="transmembrane region" description="Helical" evidence="9">
    <location>
        <begin position="577"/>
        <end position="598"/>
    </location>
</feature>
<proteinExistence type="predicted"/>
<dbReference type="PROSITE" id="PS50011">
    <property type="entry name" value="PROTEIN_KINASE_DOM"/>
    <property type="match status" value="1"/>
</dbReference>
<evidence type="ECO:0000256" key="1">
    <source>
        <dbReference type="ARBA" id="ARBA00004167"/>
    </source>
</evidence>
<feature type="compositionally biased region" description="Polar residues" evidence="8">
    <location>
        <begin position="610"/>
        <end position="622"/>
    </location>
</feature>
<evidence type="ECO:0000256" key="8">
    <source>
        <dbReference type="SAM" id="MobiDB-lite"/>
    </source>
</evidence>
<evidence type="ECO:0000256" key="4">
    <source>
        <dbReference type="ARBA" id="ARBA00023136"/>
    </source>
</evidence>
<dbReference type="SUPFAM" id="SSF48726">
    <property type="entry name" value="Immunoglobulin"/>
    <property type="match status" value="6"/>
</dbReference>
<dbReference type="PANTHER" id="PTHR24416">
    <property type="entry name" value="TYROSINE-PROTEIN KINASE RECEPTOR"/>
    <property type="match status" value="1"/>
</dbReference>
<dbReference type="Pfam" id="PF07714">
    <property type="entry name" value="PK_Tyr_Ser-Thr"/>
    <property type="match status" value="1"/>
</dbReference>
<dbReference type="FunFam" id="1.10.510.10:FF:000200">
    <property type="entry name" value="inactive tyrosine-protein kinase 7"/>
    <property type="match status" value="1"/>
</dbReference>
<dbReference type="InterPro" id="IPR050122">
    <property type="entry name" value="RTK"/>
</dbReference>
<dbReference type="PIRSF" id="PIRSF000615">
    <property type="entry name" value="TyrPK_CSF1-R"/>
    <property type="match status" value="1"/>
</dbReference>
<keyword evidence="13" id="KW-1185">Reference proteome</keyword>
<feature type="region of interest" description="Disordered" evidence="8">
    <location>
        <begin position="609"/>
        <end position="677"/>
    </location>
</feature>
<feature type="domain" description="Ig-like" evidence="11">
    <location>
        <begin position="6"/>
        <end position="98"/>
    </location>
</feature>
<dbReference type="PROSITE" id="PS50835">
    <property type="entry name" value="IG_LIKE"/>
    <property type="match status" value="6"/>
</dbReference>
<keyword evidence="6" id="KW-0325">Glycoprotein</keyword>
<comment type="subcellular location">
    <subcellularLocation>
        <location evidence="1">Membrane</location>
        <topology evidence="1">Single-pass membrane protein</topology>
    </subcellularLocation>
</comment>
<dbReference type="Pfam" id="PF13927">
    <property type="entry name" value="Ig_3"/>
    <property type="match status" value="5"/>
</dbReference>
<evidence type="ECO:0000256" key="5">
    <source>
        <dbReference type="ARBA" id="ARBA00023157"/>
    </source>
</evidence>
<dbReference type="Gene3D" id="1.10.510.10">
    <property type="entry name" value="Transferase(Phosphotransferase) domain 1"/>
    <property type="match status" value="1"/>
</dbReference>
<evidence type="ECO:0000259" key="10">
    <source>
        <dbReference type="PROSITE" id="PS50011"/>
    </source>
</evidence>
<evidence type="ECO:0000313" key="12">
    <source>
        <dbReference type="EMBL" id="CAD7628358.1"/>
    </source>
</evidence>
<dbReference type="InterPro" id="IPR007110">
    <property type="entry name" value="Ig-like_dom"/>
</dbReference>
<dbReference type="EMBL" id="CAJPIZ010005627">
    <property type="protein sequence ID" value="CAG2108788.1"/>
    <property type="molecule type" value="Genomic_DNA"/>
</dbReference>
<dbReference type="Proteomes" id="UP000759131">
    <property type="component" value="Unassembled WGS sequence"/>
</dbReference>
<evidence type="ECO:0000256" key="6">
    <source>
        <dbReference type="ARBA" id="ARBA00023180"/>
    </source>
</evidence>
<dbReference type="GO" id="GO:0005524">
    <property type="term" value="F:ATP binding"/>
    <property type="evidence" value="ECO:0007669"/>
    <property type="project" value="InterPro"/>
</dbReference>
<keyword evidence="2 9" id="KW-0812">Transmembrane</keyword>
<keyword evidence="5" id="KW-1015">Disulfide bond</keyword>
<protein>
    <submittedName>
        <fullName evidence="12">Uncharacterized protein</fullName>
    </submittedName>
</protein>
<evidence type="ECO:0000259" key="11">
    <source>
        <dbReference type="PROSITE" id="PS50835"/>
    </source>
</evidence>
<dbReference type="Gene3D" id="2.60.40.10">
    <property type="entry name" value="Immunoglobulins"/>
    <property type="match status" value="6"/>
</dbReference>
<dbReference type="EMBL" id="OC860202">
    <property type="protein sequence ID" value="CAD7628358.1"/>
    <property type="molecule type" value="Genomic_DNA"/>
</dbReference>
<evidence type="ECO:0000313" key="13">
    <source>
        <dbReference type="Proteomes" id="UP000759131"/>
    </source>
</evidence>
<evidence type="ECO:0000256" key="7">
    <source>
        <dbReference type="ARBA" id="ARBA00023319"/>
    </source>
</evidence>
<dbReference type="InterPro" id="IPR000719">
    <property type="entry name" value="Prot_kinase_dom"/>
</dbReference>
<feature type="domain" description="Ig-like" evidence="11">
    <location>
        <begin position="193"/>
        <end position="277"/>
    </location>
</feature>
<feature type="domain" description="Protein kinase" evidence="10">
    <location>
        <begin position="688"/>
        <end position="967"/>
    </location>
</feature>
<evidence type="ECO:0000256" key="2">
    <source>
        <dbReference type="ARBA" id="ARBA00022692"/>
    </source>
</evidence>
<feature type="domain" description="Ig-like" evidence="11">
    <location>
        <begin position="373"/>
        <end position="462"/>
    </location>
</feature>
<dbReference type="GO" id="GO:0016020">
    <property type="term" value="C:membrane"/>
    <property type="evidence" value="ECO:0007669"/>
    <property type="project" value="UniProtKB-SubCell"/>
</dbReference>
<dbReference type="OrthoDB" id="2413561at2759"/>
<dbReference type="PRINTS" id="PR00109">
    <property type="entry name" value="TYRKINASE"/>
</dbReference>
<dbReference type="SMART" id="SM00408">
    <property type="entry name" value="IGc2"/>
    <property type="match status" value="6"/>
</dbReference>
<organism evidence="12">
    <name type="scientific">Medioppia subpectinata</name>
    <dbReference type="NCBI Taxonomy" id="1979941"/>
    <lineage>
        <taxon>Eukaryota</taxon>
        <taxon>Metazoa</taxon>
        <taxon>Ecdysozoa</taxon>
        <taxon>Arthropoda</taxon>
        <taxon>Chelicerata</taxon>
        <taxon>Arachnida</taxon>
        <taxon>Acari</taxon>
        <taxon>Acariformes</taxon>
        <taxon>Sarcoptiformes</taxon>
        <taxon>Oribatida</taxon>
        <taxon>Brachypylina</taxon>
        <taxon>Oppioidea</taxon>
        <taxon>Oppiidae</taxon>
        <taxon>Medioppia</taxon>
    </lineage>
</organism>
<gene>
    <name evidence="12" type="ORF">OSB1V03_LOCUS8780</name>
</gene>
<evidence type="ECO:0000256" key="3">
    <source>
        <dbReference type="ARBA" id="ARBA00022989"/>
    </source>
</evidence>